<proteinExistence type="predicted"/>
<reference evidence="3 4" key="1">
    <citation type="submission" date="2016-10" db="EMBL/GenBank/DDBJ databases">
        <authorList>
            <person name="de Groot N.N."/>
        </authorList>
    </citation>
    <scope>NUCLEOTIDE SEQUENCE [LARGE SCALE GENOMIC DNA]</scope>
    <source>
        <strain evidence="3 4">DSM 21001</strain>
    </source>
</reference>
<dbReference type="Pfam" id="PF25183">
    <property type="entry name" value="OMP_b-brl_4"/>
    <property type="match status" value="1"/>
</dbReference>
<dbReference type="InterPro" id="IPR013784">
    <property type="entry name" value="Carb-bd-like_fold"/>
</dbReference>
<dbReference type="EMBL" id="FOZL01000001">
    <property type="protein sequence ID" value="SFS13040.1"/>
    <property type="molecule type" value="Genomic_DNA"/>
</dbReference>
<feature type="chain" id="PRO_5011717044" evidence="1">
    <location>
        <begin position="26"/>
        <end position="1120"/>
    </location>
</feature>
<dbReference type="SUPFAM" id="SSF49452">
    <property type="entry name" value="Starch-binding domain-like"/>
    <property type="match status" value="1"/>
</dbReference>
<feature type="domain" description="TonB-dependent transporter Oar-like beta-barrel" evidence="2">
    <location>
        <begin position="248"/>
        <end position="1113"/>
    </location>
</feature>
<dbReference type="Proteomes" id="UP000199024">
    <property type="component" value="Unassembled WGS sequence"/>
</dbReference>
<name>A0A1I6MBC6_9BACT</name>
<feature type="signal peptide" evidence="1">
    <location>
        <begin position="1"/>
        <end position="25"/>
    </location>
</feature>
<dbReference type="GO" id="GO:0004180">
    <property type="term" value="F:carboxypeptidase activity"/>
    <property type="evidence" value="ECO:0007669"/>
    <property type="project" value="UniProtKB-KW"/>
</dbReference>
<evidence type="ECO:0000313" key="4">
    <source>
        <dbReference type="Proteomes" id="UP000199024"/>
    </source>
</evidence>
<dbReference type="SUPFAM" id="SSF56935">
    <property type="entry name" value="Porins"/>
    <property type="match status" value="1"/>
</dbReference>
<dbReference type="RefSeq" id="WP_175528977.1">
    <property type="nucleotide sequence ID" value="NZ_FOZL01000001.1"/>
</dbReference>
<keyword evidence="3" id="KW-0645">Protease</keyword>
<evidence type="ECO:0000259" key="2">
    <source>
        <dbReference type="Pfam" id="PF25183"/>
    </source>
</evidence>
<keyword evidence="3" id="KW-0121">Carboxypeptidase</keyword>
<keyword evidence="4" id="KW-1185">Reference proteome</keyword>
<dbReference type="Gene3D" id="2.60.40.1120">
    <property type="entry name" value="Carboxypeptidase-like, regulatory domain"/>
    <property type="match status" value="1"/>
</dbReference>
<dbReference type="Pfam" id="PF13620">
    <property type="entry name" value="CarboxypepD_reg"/>
    <property type="match status" value="1"/>
</dbReference>
<protein>
    <submittedName>
        <fullName evidence="3">Carboxypeptidase regulatory-like domain-containing protein</fullName>
    </submittedName>
</protein>
<evidence type="ECO:0000313" key="3">
    <source>
        <dbReference type="EMBL" id="SFS13040.1"/>
    </source>
</evidence>
<keyword evidence="1" id="KW-0732">Signal</keyword>
<organism evidence="3 4">
    <name type="scientific">Granulicella pectinivorans</name>
    <dbReference type="NCBI Taxonomy" id="474950"/>
    <lineage>
        <taxon>Bacteria</taxon>
        <taxon>Pseudomonadati</taxon>
        <taxon>Acidobacteriota</taxon>
        <taxon>Terriglobia</taxon>
        <taxon>Terriglobales</taxon>
        <taxon>Acidobacteriaceae</taxon>
        <taxon>Granulicella</taxon>
    </lineage>
</organism>
<evidence type="ECO:0000256" key="1">
    <source>
        <dbReference type="SAM" id="SignalP"/>
    </source>
</evidence>
<dbReference type="AlphaFoldDB" id="A0A1I6MBC6"/>
<keyword evidence="3" id="KW-0378">Hydrolase</keyword>
<dbReference type="STRING" id="474950.SAMN05421771_2223"/>
<sequence length="1120" mass="119861">MHLKKQLISLVLTILLAICPAVLSAQSGTSSIQGTVVDTSGAVIPDASVSLVNTSTGVKLQSTSDASGSYSFPSIPPGLYSIEVARGGFASYKVSSFNVTVGQHATQNAKLAIASSSATVEVDASGLANLLDTESNDLGTVIGPQSVEQLPLNGRNFLQLGLLSGAAQSNAGAANGSVAQTGHPGMSINIAGNEPDYTMYVVNGLETVGSRAGNTSLNLSTGSIDQFEVHYGFFMPDMGPNPGIVDVVTKSGTNHYHGELYEFVRTNQMQARNYFGITSAGVPIAPGKYHQNQFGFDFGGPILKGKLFFFTNYEGYRQNQQVLINAQTPTAAMFGGDFSALSTPIFDPTTLNTTTGQRMQFAGNKIPASRITSTATGLLKYYLPGAGPVPAANNVGGNAPYQLNSDQFMGRIDYNVNERNQVFAQGNWLNSPVTSPGLFPGQGTAFPLDTELVNLGWNWSLSSNKVNELRMGVIRDSVYDQGISVNGLQNALNITGTADQNGVPGIALANGYSGFGTSTGLIGNIDNVYQIHDGFNWLHGKHQIKFGFQIAYLRTIQSSANANARGVFNFNGNFTAQTKSNGSGGFAVDSSIAAGNSFADFLLGDLASGQSIGMPRTHFRWTTAEPYIQDTWKIMPNFTANIALAWYGATPPNPSGPDKNLIHGFNFTAGLPTFAALGQVNPEVFPMTMTNWAPRAGFSWQPQMLKNTVLRAGFGLYYTTQQDVNAQYAIVSQVITINNAVSNTQPYPTYVLGTNALPSVTVGQITQTQANAITGPIQYLSQTQRSPYVEQWNVDIQHTFGKYLIDAAYLGNVSHHLALNYNPFDCSAPGSQYCRDANNPYNGKYSYMQEVDSIGYGNYNALLVKFQRQFSKGLSILANYTYEKAMAAAQQGSNGTVNQRRSCLIACDYGLTTSNVPQSLVVSAVWELPVGRGRHFGSNINPVLNAVVGGWDIDAITTMQKGNPFTVSAPNNTAWSPGLIRANQYCGGSDRASGSVRTNGHYWLTPLVADVTQNCYRDPSTDPVNLVNGALPAGARAAFGNAAFDSLTGPGLNNWDAGIHKSFSLYRETRFTIRGEFFNAWNHAQFANPNSSVSAGASFGKITATQRDNREIQLGGTLNF</sequence>
<dbReference type="GO" id="GO:0030246">
    <property type="term" value="F:carbohydrate binding"/>
    <property type="evidence" value="ECO:0007669"/>
    <property type="project" value="InterPro"/>
</dbReference>
<gene>
    <name evidence="3" type="ORF">SAMN05421771_2223</name>
</gene>
<dbReference type="InterPro" id="IPR057601">
    <property type="entry name" value="Oar-like_b-barrel"/>
</dbReference>
<accession>A0A1I6MBC6</accession>